<comment type="caution">
    <text evidence="2">The sequence shown here is derived from an EMBL/GenBank/DDBJ whole genome shotgun (WGS) entry which is preliminary data.</text>
</comment>
<accession>A0A0F3IJ54</accession>
<evidence type="ECO:0000259" key="1">
    <source>
        <dbReference type="Pfam" id="PF12973"/>
    </source>
</evidence>
<proteinExistence type="predicted"/>
<dbReference type="Proteomes" id="UP000033684">
    <property type="component" value="Unassembled WGS sequence"/>
</dbReference>
<sequence length="106" mass="11821">MLPSTTQPIESWQVLGEGVKLRMLYQDVQSGYQVGIIHYEPGASVPMHEHVGDEHIYVLSGSQQDERGSYPAGSYVYNPQGSKHSVKSPDGCSALIHWHKPVRFID</sequence>
<dbReference type="InterPro" id="IPR011051">
    <property type="entry name" value="RmlC_Cupin_sf"/>
</dbReference>
<dbReference type="EMBL" id="LAJX01000089">
    <property type="protein sequence ID" value="KJV06771.1"/>
    <property type="molecule type" value="Genomic_DNA"/>
</dbReference>
<name>A0A0F3IJ54_9GAMM</name>
<evidence type="ECO:0000313" key="3">
    <source>
        <dbReference type="Proteomes" id="UP000033684"/>
    </source>
</evidence>
<organism evidence="2 3">
    <name type="scientific">Methylocucumis oryzae</name>
    <dbReference type="NCBI Taxonomy" id="1632867"/>
    <lineage>
        <taxon>Bacteria</taxon>
        <taxon>Pseudomonadati</taxon>
        <taxon>Pseudomonadota</taxon>
        <taxon>Gammaproteobacteria</taxon>
        <taxon>Methylococcales</taxon>
        <taxon>Methylococcaceae</taxon>
        <taxon>Methylocucumis</taxon>
    </lineage>
</organism>
<reference evidence="2 3" key="2">
    <citation type="journal article" date="2016" name="Microb. Ecol.">
        <title>Genome Characteristics of a Novel Type I Methanotroph (Sn10-6) Isolated from a Flooded Indian Rice Field.</title>
        <authorList>
            <person name="Rahalkar M.C."/>
            <person name="Pandit P.S."/>
            <person name="Dhakephalkar P.K."/>
            <person name="Pore S."/>
            <person name="Arora P."/>
            <person name="Kapse N."/>
        </authorList>
    </citation>
    <scope>NUCLEOTIDE SEQUENCE [LARGE SCALE GENOMIC DNA]</scope>
    <source>
        <strain evidence="2 3">Sn10-6</strain>
    </source>
</reference>
<evidence type="ECO:0000313" key="2">
    <source>
        <dbReference type="EMBL" id="KJV06771.1"/>
    </source>
</evidence>
<protein>
    <submittedName>
        <fullName evidence="2">Transcription negative regulator ChrR</fullName>
    </submittedName>
</protein>
<gene>
    <name evidence="2" type="ORF">VZ94_09125</name>
</gene>
<dbReference type="InterPro" id="IPR025979">
    <property type="entry name" value="ChrR-like_cupin_dom"/>
</dbReference>
<dbReference type="InterPro" id="IPR014710">
    <property type="entry name" value="RmlC-like_jellyroll"/>
</dbReference>
<dbReference type="Pfam" id="PF12973">
    <property type="entry name" value="Cupin_7"/>
    <property type="match status" value="1"/>
</dbReference>
<feature type="domain" description="ChrR-like cupin" evidence="1">
    <location>
        <begin position="11"/>
        <end position="97"/>
    </location>
</feature>
<dbReference type="AlphaFoldDB" id="A0A0F3IJ54"/>
<keyword evidence="3" id="KW-1185">Reference proteome</keyword>
<reference evidence="3" key="1">
    <citation type="submission" date="2015-03" db="EMBL/GenBank/DDBJ databases">
        <title>Draft genome sequence of a novel methanotroph (Sn10-6) isolated from flooded ricefield rhizosphere in India.</title>
        <authorList>
            <person name="Pandit P.S."/>
            <person name="Pore S.D."/>
            <person name="Arora P."/>
            <person name="Kapse N.G."/>
            <person name="Dhakephalkar P.K."/>
            <person name="Rahalkar M.C."/>
        </authorList>
    </citation>
    <scope>NUCLEOTIDE SEQUENCE [LARGE SCALE GENOMIC DNA]</scope>
    <source>
        <strain evidence="3">Sn10-6</strain>
    </source>
</reference>
<dbReference type="SUPFAM" id="SSF51182">
    <property type="entry name" value="RmlC-like cupins"/>
    <property type="match status" value="1"/>
</dbReference>
<dbReference type="Gene3D" id="2.60.120.10">
    <property type="entry name" value="Jelly Rolls"/>
    <property type="match status" value="1"/>
</dbReference>